<dbReference type="HAMAP" id="MF_01147">
    <property type="entry name" value="Lgt"/>
    <property type="match status" value="1"/>
</dbReference>
<sequence length="275" mass="30656">MALEFPNIDPVIVSFGPFELFGQTFEPALRWYGFMYLLGFLAAMILLNRMADRSKGVWSREQVSDLLFYAFLGVILGGRIGYVLVYHLDFFIADPLYLFKISEGGMSFHGGLMGVILAMLYIAWKQKRSFFAVADMVAPVVPIGLGAGRLGNFINGELWGRVTDVPWAIVFPSGGPEPRHPSQLYQFALEGVALFILLQWFSRRSPKTGAVSGMFLLGYGIFRCIVETVRQPDAQLGLYLGFLTMGQILSVPMILFGLYLLMRNAPQAGVVKDKQ</sequence>
<comment type="catalytic activity">
    <reaction evidence="7">
        <text>L-cysteinyl-[prolipoprotein] + a 1,2-diacyl-sn-glycero-3-phospho-(1'-sn-glycerol) = an S-1,2-diacyl-sn-glyceryl-L-cysteinyl-[prolipoprotein] + sn-glycerol 1-phosphate + H(+)</text>
        <dbReference type="Rhea" id="RHEA:56712"/>
        <dbReference type="Rhea" id="RHEA-COMP:14679"/>
        <dbReference type="Rhea" id="RHEA-COMP:14680"/>
        <dbReference type="ChEBI" id="CHEBI:15378"/>
        <dbReference type="ChEBI" id="CHEBI:29950"/>
        <dbReference type="ChEBI" id="CHEBI:57685"/>
        <dbReference type="ChEBI" id="CHEBI:64716"/>
        <dbReference type="ChEBI" id="CHEBI:140658"/>
        <dbReference type="EC" id="2.5.1.145"/>
    </reaction>
</comment>
<dbReference type="GO" id="GO:0008961">
    <property type="term" value="F:phosphatidylglycerol-prolipoprotein diacylglyceryl transferase activity"/>
    <property type="evidence" value="ECO:0007669"/>
    <property type="project" value="UniProtKB-UniRule"/>
</dbReference>
<feature type="binding site" evidence="7">
    <location>
        <position position="149"/>
    </location>
    <ligand>
        <name>a 1,2-diacyl-sn-glycero-3-phospho-(1'-sn-glycerol)</name>
        <dbReference type="ChEBI" id="CHEBI:64716"/>
    </ligand>
</feature>
<accession>A0A380AKG1</accession>
<gene>
    <name evidence="7 8" type="primary">lgt</name>
    <name evidence="8" type="ORF">NCTC10738_02891</name>
</gene>
<dbReference type="Proteomes" id="UP000254069">
    <property type="component" value="Unassembled WGS sequence"/>
</dbReference>
<feature type="transmembrane region" description="Helical" evidence="7">
    <location>
        <begin position="29"/>
        <end position="47"/>
    </location>
</feature>
<dbReference type="UniPathway" id="UPA00664"/>
<feature type="transmembrane region" description="Helical" evidence="7">
    <location>
        <begin position="184"/>
        <end position="202"/>
    </location>
</feature>
<dbReference type="PROSITE" id="PS01311">
    <property type="entry name" value="LGT"/>
    <property type="match status" value="1"/>
</dbReference>
<comment type="subcellular location">
    <subcellularLocation>
        <location evidence="7">Cell membrane</location>
        <topology evidence="7">Multi-pass membrane protein</topology>
    </subcellularLocation>
</comment>
<proteinExistence type="inferred from homology"/>
<evidence type="ECO:0000256" key="3">
    <source>
        <dbReference type="ARBA" id="ARBA00022679"/>
    </source>
</evidence>
<dbReference type="PANTHER" id="PTHR30589:SF0">
    <property type="entry name" value="PHOSPHATIDYLGLYCEROL--PROLIPOPROTEIN DIACYLGLYCERYL TRANSFERASE"/>
    <property type="match status" value="1"/>
</dbReference>
<evidence type="ECO:0000256" key="4">
    <source>
        <dbReference type="ARBA" id="ARBA00022692"/>
    </source>
</evidence>
<keyword evidence="6 7" id="KW-0472">Membrane</keyword>
<evidence type="ECO:0000256" key="5">
    <source>
        <dbReference type="ARBA" id="ARBA00022989"/>
    </source>
</evidence>
<protein>
    <recommendedName>
        <fullName evidence="7">Phosphatidylglycerol--prolipoprotein diacylglyceryl transferase</fullName>
        <ecNumber evidence="7">2.5.1.145</ecNumber>
    </recommendedName>
</protein>
<feature type="transmembrane region" description="Helical" evidence="7">
    <location>
        <begin position="238"/>
        <end position="262"/>
    </location>
</feature>
<dbReference type="Pfam" id="PF01790">
    <property type="entry name" value="LGT"/>
    <property type="match status" value="1"/>
</dbReference>
<dbReference type="InterPro" id="IPR001640">
    <property type="entry name" value="Lgt"/>
</dbReference>
<keyword evidence="9" id="KW-1185">Reference proteome</keyword>
<comment type="function">
    <text evidence="7">Catalyzes the transfer of the diacylglyceryl group from phosphatidylglycerol to the sulfhydryl group of the N-terminal cysteine of a prolipoprotein, the first step in the formation of mature lipoproteins.</text>
</comment>
<feature type="transmembrane region" description="Helical" evidence="7">
    <location>
        <begin position="208"/>
        <end position="226"/>
    </location>
</feature>
<dbReference type="GO" id="GO:0042158">
    <property type="term" value="P:lipoprotein biosynthetic process"/>
    <property type="evidence" value="ECO:0007669"/>
    <property type="project" value="UniProtKB-UniRule"/>
</dbReference>
<dbReference type="RefSeq" id="WP_071238279.1">
    <property type="nucleotide sequence ID" value="NZ_AP024616.1"/>
</dbReference>
<feature type="transmembrane region" description="Helical" evidence="7">
    <location>
        <begin position="67"/>
        <end position="86"/>
    </location>
</feature>
<comment type="pathway">
    <text evidence="7">Protein modification; lipoprotein biosynthesis (diacylglyceryl transfer).</text>
</comment>
<keyword evidence="8" id="KW-0449">Lipoprotein</keyword>
<comment type="similarity">
    <text evidence="1 7">Belongs to the Lgt family.</text>
</comment>
<evidence type="ECO:0000256" key="2">
    <source>
        <dbReference type="ARBA" id="ARBA00022475"/>
    </source>
</evidence>
<keyword evidence="5 7" id="KW-1133">Transmembrane helix</keyword>
<keyword evidence="2 7" id="KW-1003">Cell membrane</keyword>
<dbReference type="NCBIfam" id="TIGR00544">
    <property type="entry name" value="lgt"/>
    <property type="match status" value="1"/>
</dbReference>
<keyword evidence="3 7" id="KW-0808">Transferase</keyword>
<reference evidence="8 9" key="1">
    <citation type="submission" date="2018-06" db="EMBL/GenBank/DDBJ databases">
        <authorList>
            <consortium name="Pathogen Informatics"/>
            <person name="Doyle S."/>
        </authorList>
    </citation>
    <scope>NUCLEOTIDE SEQUENCE [LARGE SCALE GENOMIC DNA]</scope>
    <source>
        <strain evidence="8 9">NCTC10738</strain>
    </source>
</reference>
<evidence type="ECO:0000256" key="6">
    <source>
        <dbReference type="ARBA" id="ARBA00023136"/>
    </source>
</evidence>
<evidence type="ECO:0000313" key="9">
    <source>
        <dbReference type="Proteomes" id="UP000254069"/>
    </source>
</evidence>
<keyword evidence="4 7" id="KW-0812">Transmembrane</keyword>
<evidence type="ECO:0000256" key="7">
    <source>
        <dbReference type="HAMAP-Rule" id="MF_01147"/>
    </source>
</evidence>
<name>A0A380AKG1_9GAMM</name>
<dbReference type="GO" id="GO:0005886">
    <property type="term" value="C:plasma membrane"/>
    <property type="evidence" value="ECO:0007669"/>
    <property type="project" value="UniProtKB-SubCell"/>
</dbReference>
<dbReference type="AlphaFoldDB" id="A0A380AKG1"/>
<evidence type="ECO:0000256" key="1">
    <source>
        <dbReference type="ARBA" id="ARBA00007150"/>
    </source>
</evidence>
<dbReference type="PANTHER" id="PTHR30589">
    <property type="entry name" value="PROLIPOPROTEIN DIACYLGLYCERYL TRANSFERASE"/>
    <property type="match status" value="1"/>
</dbReference>
<keyword evidence="8" id="KW-0328">Glycosyltransferase</keyword>
<feature type="transmembrane region" description="Helical" evidence="7">
    <location>
        <begin position="106"/>
        <end position="124"/>
    </location>
</feature>
<evidence type="ECO:0000313" key="8">
    <source>
        <dbReference type="EMBL" id="SUI82315.1"/>
    </source>
</evidence>
<dbReference type="EMBL" id="UGYO01000001">
    <property type="protein sequence ID" value="SUI82315.1"/>
    <property type="molecule type" value="Genomic_DNA"/>
</dbReference>
<dbReference type="EC" id="2.5.1.145" evidence="7"/>
<organism evidence="8 9">
    <name type="scientific">Shewanella algae</name>
    <dbReference type="NCBI Taxonomy" id="38313"/>
    <lineage>
        <taxon>Bacteria</taxon>
        <taxon>Pseudomonadati</taxon>
        <taxon>Pseudomonadota</taxon>
        <taxon>Gammaproteobacteria</taxon>
        <taxon>Alteromonadales</taxon>
        <taxon>Shewanellaceae</taxon>
        <taxon>Shewanella</taxon>
    </lineage>
</organism>